<dbReference type="GO" id="GO:0016491">
    <property type="term" value="F:oxidoreductase activity"/>
    <property type="evidence" value="ECO:0007669"/>
    <property type="project" value="InterPro"/>
</dbReference>
<dbReference type="OrthoDB" id="9812295at2"/>
<dbReference type="GO" id="GO:0010181">
    <property type="term" value="F:FMN binding"/>
    <property type="evidence" value="ECO:0007669"/>
    <property type="project" value="TreeGrafter"/>
</dbReference>
<sequence length="188" mass="20625">MLEIGIILGSTRPGRVGEQVAGWVLDTATRRDDAHYRLIDIAEHDLPLLDEPVPPSLGEYQNAHTREWAATIDACDGFVMVTPEYNHGTSAALKNALDYVYAEWNDKAVGFVSYGSAGGVRAVEHLRLIAAELQLADIRQQVMLDLDADFEDSSTFLPQDQHGDTLAALLDQLVAWSSALAPLRTTEH</sequence>
<feature type="domain" description="NADPH-dependent FMN reductase-like" evidence="1">
    <location>
        <begin position="3"/>
        <end position="146"/>
    </location>
</feature>
<dbReference type="EMBL" id="RDBF01000012">
    <property type="protein sequence ID" value="RLV54975.1"/>
    <property type="molecule type" value="Genomic_DNA"/>
</dbReference>
<gene>
    <name evidence="2" type="ORF">D9V41_14275</name>
</gene>
<dbReference type="RefSeq" id="WP_121795251.1">
    <property type="nucleotide sequence ID" value="NZ_RDBF01000012.1"/>
</dbReference>
<dbReference type="InterPro" id="IPR029039">
    <property type="entry name" value="Flavoprotein-like_sf"/>
</dbReference>
<accession>A0A3L8PI38</accession>
<dbReference type="GO" id="GO:0005829">
    <property type="term" value="C:cytosol"/>
    <property type="evidence" value="ECO:0007669"/>
    <property type="project" value="TreeGrafter"/>
</dbReference>
<dbReference type="InterPro" id="IPR050712">
    <property type="entry name" value="NAD(P)H-dep_reductase"/>
</dbReference>
<protein>
    <submittedName>
        <fullName evidence="2">NADPH-dependent oxidoreductase</fullName>
    </submittedName>
</protein>
<reference evidence="2 3" key="1">
    <citation type="submission" date="2018-10" db="EMBL/GenBank/DDBJ databases">
        <title>Aeromicrobium sp. 9W16Y-2 whole genome shotgun sequence.</title>
        <authorList>
            <person name="Li F."/>
        </authorList>
    </citation>
    <scope>NUCLEOTIDE SEQUENCE [LARGE SCALE GENOMIC DNA]</scope>
    <source>
        <strain evidence="2 3">9W16Y-2</strain>
    </source>
</reference>
<proteinExistence type="predicted"/>
<evidence type="ECO:0000313" key="2">
    <source>
        <dbReference type="EMBL" id="RLV54975.1"/>
    </source>
</evidence>
<dbReference type="PANTHER" id="PTHR30543:SF21">
    <property type="entry name" value="NAD(P)H-DEPENDENT FMN REDUCTASE LOT6"/>
    <property type="match status" value="1"/>
</dbReference>
<dbReference type="PANTHER" id="PTHR30543">
    <property type="entry name" value="CHROMATE REDUCTASE"/>
    <property type="match status" value="1"/>
</dbReference>
<comment type="caution">
    <text evidence="2">The sequence shown here is derived from an EMBL/GenBank/DDBJ whole genome shotgun (WGS) entry which is preliminary data.</text>
</comment>
<evidence type="ECO:0000259" key="1">
    <source>
        <dbReference type="Pfam" id="PF03358"/>
    </source>
</evidence>
<dbReference type="Gene3D" id="3.40.50.360">
    <property type="match status" value="1"/>
</dbReference>
<evidence type="ECO:0000313" key="3">
    <source>
        <dbReference type="Proteomes" id="UP000282515"/>
    </source>
</evidence>
<dbReference type="Pfam" id="PF03358">
    <property type="entry name" value="FMN_red"/>
    <property type="match status" value="1"/>
</dbReference>
<keyword evidence="3" id="KW-1185">Reference proteome</keyword>
<name>A0A3L8PI38_9ACTN</name>
<dbReference type="InterPro" id="IPR005025">
    <property type="entry name" value="FMN_Rdtase-like_dom"/>
</dbReference>
<organism evidence="2 3">
    <name type="scientific">Aeromicrobium phragmitis</name>
    <dbReference type="NCBI Taxonomy" id="2478914"/>
    <lineage>
        <taxon>Bacteria</taxon>
        <taxon>Bacillati</taxon>
        <taxon>Actinomycetota</taxon>
        <taxon>Actinomycetes</taxon>
        <taxon>Propionibacteriales</taxon>
        <taxon>Nocardioidaceae</taxon>
        <taxon>Aeromicrobium</taxon>
    </lineage>
</organism>
<dbReference type="Proteomes" id="UP000282515">
    <property type="component" value="Unassembled WGS sequence"/>
</dbReference>
<dbReference type="SUPFAM" id="SSF52218">
    <property type="entry name" value="Flavoproteins"/>
    <property type="match status" value="1"/>
</dbReference>
<dbReference type="AlphaFoldDB" id="A0A3L8PI38"/>